<sequence length="265" mass="27963">MARLLQLSDLHVVAPGQLCSGVLDTCALLRAAIDRLIAMRPALGALDGVLITGDVSDDGSPESYAFARAELDRLGLALLPLPGNHDNRAAFRAGFGDLEIMPEQGLIDWAADVADCRVIGLDTLVEGQGGGRLRAESLDFLAAELDMAGGRPVIVALHHPPLRTRIRFMDAIGLDNVPALEKVLERAPQDVTVLAGHVHRVHLGRVGRHSVMTAPSVCSAFALDLRAKAPVGFLKGPTGCAVIETGPGGTWSVLPLDQAEGPYPF</sequence>
<evidence type="ECO:0000256" key="4">
    <source>
        <dbReference type="ARBA" id="ARBA00025742"/>
    </source>
</evidence>
<gene>
    <name evidence="6" type="ORF">EI983_13510</name>
</gene>
<evidence type="ECO:0000259" key="5">
    <source>
        <dbReference type="Pfam" id="PF00149"/>
    </source>
</evidence>
<reference evidence="7" key="1">
    <citation type="submission" date="2018-12" db="EMBL/GenBank/DDBJ databases">
        <title>Complete genome sequence of Roseovarius sp. MME-070.</title>
        <authorList>
            <person name="Nam Y.-D."/>
            <person name="Kang J."/>
            <person name="Chung W.-H."/>
            <person name="Park Y.S."/>
        </authorList>
    </citation>
    <scope>NUCLEOTIDE SEQUENCE [LARGE SCALE GENOMIC DNA]</scope>
    <source>
        <strain evidence="7">MME-070</strain>
    </source>
</reference>
<dbReference type="Gene3D" id="3.60.21.10">
    <property type="match status" value="1"/>
</dbReference>
<dbReference type="InterPro" id="IPR004843">
    <property type="entry name" value="Calcineurin-like_PHP"/>
</dbReference>
<organism evidence="6 7">
    <name type="scientific">Roseovarius faecimaris</name>
    <dbReference type="NCBI Taxonomy" id="2494550"/>
    <lineage>
        <taxon>Bacteria</taxon>
        <taxon>Pseudomonadati</taxon>
        <taxon>Pseudomonadota</taxon>
        <taxon>Alphaproteobacteria</taxon>
        <taxon>Rhodobacterales</taxon>
        <taxon>Roseobacteraceae</taxon>
        <taxon>Roseovarius</taxon>
    </lineage>
</organism>
<keyword evidence="7" id="KW-1185">Reference proteome</keyword>
<accession>A0A6I6IR73</accession>
<dbReference type="InterPro" id="IPR050884">
    <property type="entry name" value="CNP_phosphodiesterase-III"/>
</dbReference>
<dbReference type="GO" id="GO:0046872">
    <property type="term" value="F:metal ion binding"/>
    <property type="evidence" value="ECO:0007669"/>
    <property type="project" value="UniProtKB-KW"/>
</dbReference>
<evidence type="ECO:0000256" key="2">
    <source>
        <dbReference type="ARBA" id="ARBA00022801"/>
    </source>
</evidence>
<dbReference type="RefSeq" id="WP_157707906.1">
    <property type="nucleotide sequence ID" value="NZ_CP034348.1"/>
</dbReference>
<name>A0A6I6IR73_9RHOB</name>
<dbReference type="KEGG" id="rom:EI983_13510"/>
<dbReference type="GO" id="GO:0016787">
    <property type="term" value="F:hydrolase activity"/>
    <property type="evidence" value="ECO:0007669"/>
    <property type="project" value="UniProtKB-KW"/>
</dbReference>
<keyword evidence="2" id="KW-0378">Hydrolase</keyword>
<evidence type="ECO:0000313" key="6">
    <source>
        <dbReference type="EMBL" id="QGX99225.1"/>
    </source>
</evidence>
<dbReference type="SUPFAM" id="SSF56300">
    <property type="entry name" value="Metallo-dependent phosphatases"/>
    <property type="match status" value="1"/>
</dbReference>
<dbReference type="Proteomes" id="UP000428330">
    <property type="component" value="Chromosome"/>
</dbReference>
<dbReference type="PANTHER" id="PTHR42988:SF2">
    <property type="entry name" value="CYCLIC NUCLEOTIDE PHOSPHODIESTERASE CBUA0032-RELATED"/>
    <property type="match status" value="1"/>
</dbReference>
<keyword evidence="3" id="KW-0408">Iron</keyword>
<proteinExistence type="inferred from homology"/>
<dbReference type="InterPro" id="IPR029052">
    <property type="entry name" value="Metallo-depent_PP-like"/>
</dbReference>
<comment type="similarity">
    <text evidence="4">Belongs to the cyclic nucleotide phosphodiesterase class-III family.</text>
</comment>
<dbReference type="EMBL" id="CP034348">
    <property type="protein sequence ID" value="QGX99225.1"/>
    <property type="molecule type" value="Genomic_DNA"/>
</dbReference>
<evidence type="ECO:0000313" key="7">
    <source>
        <dbReference type="Proteomes" id="UP000428330"/>
    </source>
</evidence>
<feature type="domain" description="Calcineurin-like phosphoesterase" evidence="5">
    <location>
        <begin position="3"/>
        <end position="200"/>
    </location>
</feature>
<protein>
    <submittedName>
        <fullName evidence="6">Phosphodiesterase</fullName>
    </submittedName>
</protein>
<dbReference type="PANTHER" id="PTHR42988">
    <property type="entry name" value="PHOSPHOHYDROLASE"/>
    <property type="match status" value="1"/>
</dbReference>
<keyword evidence="1" id="KW-0479">Metal-binding</keyword>
<dbReference type="AlphaFoldDB" id="A0A6I6IR73"/>
<dbReference type="OrthoDB" id="651281at2"/>
<evidence type="ECO:0000256" key="1">
    <source>
        <dbReference type="ARBA" id="ARBA00022723"/>
    </source>
</evidence>
<evidence type="ECO:0000256" key="3">
    <source>
        <dbReference type="ARBA" id="ARBA00023004"/>
    </source>
</evidence>
<dbReference type="Pfam" id="PF00149">
    <property type="entry name" value="Metallophos"/>
    <property type="match status" value="1"/>
</dbReference>